<gene>
    <name evidence="2" type="ORF">M670_04971</name>
</gene>
<keyword evidence="1" id="KW-0812">Transmembrane</keyword>
<evidence type="ECO:0000313" key="2">
    <source>
        <dbReference type="EMBL" id="KEF35854.1"/>
    </source>
</evidence>
<dbReference type="RefSeq" id="WP_161773213.1">
    <property type="nucleotide sequence ID" value="NZ_JJRY01000046.1"/>
</dbReference>
<evidence type="ECO:0000256" key="1">
    <source>
        <dbReference type="SAM" id="Phobius"/>
    </source>
</evidence>
<feature type="transmembrane region" description="Helical" evidence="1">
    <location>
        <begin position="20"/>
        <end position="42"/>
    </location>
</feature>
<protein>
    <submittedName>
        <fullName evidence="2">Uncharacterized protein</fullName>
    </submittedName>
</protein>
<reference evidence="2 3" key="1">
    <citation type="submission" date="2014-04" db="EMBL/GenBank/DDBJ databases">
        <title>Draft genome sequence of Bacillus azotoformans MEV2011, a (co-) denitrifying strain unable to grow in the presence of oxygen.</title>
        <authorList>
            <person name="Nielsen M."/>
            <person name="Schreiber L."/>
            <person name="Finster K."/>
            <person name="Schramm A."/>
        </authorList>
    </citation>
    <scope>NUCLEOTIDE SEQUENCE [LARGE SCALE GENOMIC DNA]</scope>
    <source>
        <strain evidence="2 3">MEV2011</strain>
    </source>
</reference>
<dbReference type="EMBL" id="JJRY01000046">
    <property type="protein sequence ID" value="KEF35854.1"/>
    <property type="molecule type" value="Genomic_DNA"/>
</dbReference>
<organism evidence="2 3">
    <name type="scientific">Schinkia azotoformans MEV2011</name>
    <dbReference type="NCBI Taxonomy" id="1348973"/>
    <lineage>
        <taxon>Bacteria</taxon>
        <taxon>Bacillati</taxon>
        <taxon>Bacillota</taxon>
        <taxon>Bacilli</taxon>
        <taxon>Bacillales</taxon>
        <taxon>Bacillaceae</taxon>
        <taxon>Calidifontibacillus/Schinkia group</taxon>
        <taxon>Schinkia</taxon>
    </lineage>
</organism>
<sequence>MATTKNTQEVVKEGREGIGTFIGVGIVGAVILVTYIVMYGLYMARV</sequence>
<keyword evidence="1" id="KW-0472">Membrane</keyword>
<comment type="caution">
    <text evidence="2">The sequence shown here is derived from an EMBL/GenBank/DDBJ whole genome shotgun (WGS) entry which is preliminary data.</text>
</comment>
<accession>A0A072NDU1</accession>
<dbReference type="AlphaFoldDB" id="A0A072NDU1"/>
<keyword evidence="1" id="KW-1133">Transmembrane helix</keyword>
<evidence type="ECO:0000313" key="3">
    <source>
        <dbReference type="Proteomes" id="UP000027936"/>
    </source>
</evidence>
<name>A0A072NDU1_SCHAZ</name>
<dbReference type="Proteomes" id="UP000027936">
    <property type="component" value="Unassembled WGS sequence"/>
</dbReference>
<dbReference type="PATRIC" id="fig|1348973.3.peg.4822"/>
<proteinExistence type="predicted"/>